<proteinExistence type="predicted"/>
<dbReference type="Proteomes" id="UP000517547">
    <property type="component" value="Unassembled WGS sequence"/>
</dbReference>
<evidence type="ECO:0000313" key="1">
    <source>
        <dbReference type="EMBL" id="NWC12438.1"/>
    </source>
</evidence>
<accession>A0A7Y7XU95</accession>
<dbReference type="EMBL" id="JACAQE010000001">
    <property type="protein sequence ID" value="NWC12438.1"/>
    <property type="molecule type" value="Genomic_DNA"/>
</dbReference>
<gene>
    <name evidence="1" type="ORF">HX845_02175</name>
</gene>
<organism evidence="1 2">
    <name type="scientific">Pseudomonas gingeri</name>
    <dbReference type="NCBI Taxonomy" id="117681"/>
    <lineage>
        <taxon>Bacteria</taxon>
        <taxon>Pseudomonadati</taxon>
        <taxon>Pseudomonadota</taxon>
        <taxon>Gammaproteobacteria</taxon>
        <taxon>Pseudomonadales</taxon>
        <taxon>Pseudomonadaceae</taxon>
        <taxon>Pseudomonas</taxon>
    </lineage>
</organism>
<evidence type="ECO:0000313" key="2">
    <source>
        <dbReference type="Proteomes" id="UP000517547"/>
    </source>
</evidence>
<protein>
    <submittedName>
        <fullName evidence="1">Uncharacterized protein</fullName>
    </submittedName>
</protein>
<dbReference type="AlphaFoldDB" id="A0A7Y7XU95"/>
<reference evidence="1 2" key="1">
    <citation type="submission" date="2020-04" db="EMBL/GenBank/DDBJ databases">
        <title>Molecular characterization of pseudomonads from Agaricus bisporus reveal novel blotch 2 pathogens in Western Europe.</title>
        <authorList>
            <person name="Taparia T."/>
            <person name="Krijger M."/>
            <person name="Haynes E."/>
            <person name="Elpinstone J.G."/>
            <person name="Noble R."/>
            <person name="Van Der Wolf J."/>
        </authorList>
    </citation>
    <scope>NUCLEOTIDE SEQUENCE [LARGE SCALE GENOMIC DNA]</scope>
    <source>
        <strain evidence="1 2">IPO3738</strain>
    </source>
</reference>
<sequence length="193" mass="21343">MKKFKLDNRTLSLLQAQASLTETFTHTLRAAPQRQTVSFRLAVEHNQADTTFGVLLGSEHHTLTLPNSPKMHLKLADFIEEIVNGPIDPDTSTELPHAERDYGTFEIEHKQQVFELVSRGGSASLNLGFELPINIAVHRNQTRTGITTIMSIGNSRPRTKCFTVCGTDVDMYKRVIESLNHLAAAATPAAHAV</sequence>
<comment type="caution">
    <text evidence="1">The sequence shown here is derived from an EMBL/GenBank/DDBJ whole genome shotgun (WGS) entry which is preliminary data.</text>
</comment>
<dbReference type="RefSeq" id="WP_017127894.1">
    <property type="nucleotide sequence ID" value="NZ_JACAQE010000001.1"/>
</dbReference>
<name>A0A7Y7XU95_9PSED</name>